<dbReference type="Pfam" id="PF14200">
    <property type="entry name" value="RicinB_lectin_2"/>
    <property type="match status" value="1"/>
</dbReference>
<feature type="domain" description="Ricin B lectin" evidence="1">
    <location>
        <begin position="50"/>
        <end position="180"/>
    </location>
</feature>
<organism evidence="2 3">
    <name type="scientific">Marinifilum flexuosum</name>
    <dbReference type="NCBI Taxonomy" id="1117708"/>
    <lineage>
        <taxon>Bacteria</taxon>
        <taxon>Pseudomonadati</taxon>
        <taxon>Bacteroidota</taxon>
        <taxon>Bacteroidia</taxon>
        <taxon>Marinilabiliales</taxon>
        <taxon>Marinifilaceae</taxon>
    </lineage>
</organism>
<name>A0A419WF39_9BACT</name>
<dbReference type="InterPro" id="IPR000772">
    <property type="entry name" value="Ricin_B_lectin"/>
</dbReference>
<dbReference type="EMBL" id="RAPQ01000015">
    <property type="protein sequence ID" value="RKD94098.1"/>
    <property type="molecule type" value="Genomic_DNA"/>
</dbReference>
<comment type="caution">
    <text evidence="2">The sequence shown here is derived from an EMBL/GenBank/DDBJ whole genome shotgun (WGS) entry which is preliminary data.</text>
</comment>
<dbReference type="Gene3D" id="2.80.10.50">
    <property type="match status" value="3"/>
</dbReference>
<gene>
    <name evidence="2" type="ORF">BXY64_4261</name>
</gene>
<dbReference type="CDD" id="cd00161">
    <property type="entry name" value="beta-trefoil_Ricin-like"/>
    <property type="match status" value="2"/>
</dbReference>
<accession>A0A419WF39</accession>
<dbReference type="GO" id="GO:0030246">
    <property type="term" value="F:carbohydrate binding"/>
    <property type="evidence" value="ECO:0007669"/>
    <property type="project" value="UniProtKB-KW"/>
</dbReference>
<sequence length="359" mass="41081">MMQNVKLLSLVIILLFGSILPLKAQYEKAADMPQYKRVRIQSAMSYGRSDKGFLEFPGGEKYWKRKGNQMDIWTKDNNSNKLFYLRRNADGYFFIQPCACKGNLDAKNVPPENGTPLHLWDTHGKPSQHFYFKHLGNGRYKIYHRSGKVVCLKDNKTDRDGNKVHLWNDHNAISTEWFILDANTNKPIVIDKKVGIVHKSLKGARINEFQTFYIQSAMSHGRSSKGYFEFGGADWQKKGNRAQIWTKGGSSSNNKMFRFQRTPNGEFYLIRAAKSGNGVVDCKGGGTSNGTPLHFWSEHGGESQKFYLKKLPNGSYKIYHKSGKVVCLKDNKTDNNGNKVHLWNDHNAITTEWYLIPVR</sequence>
<dbReference type="SMART" id="SM00458">
    <property type="entry name" value="RICIN"/>
    <property type="match status" value="2"/>
</dbReference>
<dbReference type="SUPFAM" id="SSF50370">
    <property type="entry name" value="Ricin B-like lectins"/>
    <property type="match status" value="1"/>
</dbReference>
<dbReference type="AlphaFoldDB" id="A0A419WF39"/>
<dbReference type="InterPro" id="IPR035992">
    <property type="entry name" value="Ricin_B-like_lectins"/>
</dbReference>
<dbReference type="OrthoDB" id="1281073at2"/>
<evidence type="ECO:0000259" key="1">
    <source>
        <dbReference type="SMART" id="SM00458"/>
    </source>
</evidence>
<reference evidence="2 3" key="1">
    <citation type="submission" date="2018-09" db="EMBL/GenBank/DDBJ databases">
        <title>Genomic Encyclopedia of Archaeal and Bacterial Type Strains, Phase II (KMG-II): from individual species to whole genera.</title>
        <authorList>
            <person name="Goeker M."/>
        </authorList>
    </citation>
    <scope>NUCLEOTIDE SEQUENCE [LARGE SCALE GENOMIC DNA]</scope>
    <source>
        <strain evidence="2 3">DSM 21950</strain>
    </source>
</reference>
<feature type="domain" description="Ricin B lectin" evidence="1">
    <location>
        <begin position="215"/>
        <end position="356"/>
    </location>
</feature>
<keyword evidence="3" id="KW-1185">Reference proteome</keyword>
<evidence type="ECO:0000313" key="2">
    <source>
        <dbReference type="EMBL" id="RKD94098.1"/>
    </source>
</evidence>
<evidence type="ECO:0000313" key="3">
    <source>
        <dbReference type="Proteomes" id="UP000284531"/>
    </source>
</evidence>
<keyword evidence="2" id="KW-0430">Lectin</keyword>
<dbReference type="Proteomes" id="UP000284531">
    <property type="component" value="Unassembled WGS sequence"/>
</dbReference>
<protein>
    <submittedName>
        <fullName evidence="2">Ricin-type beta-trefoil lectin protein</fullName>
    </submittedName>
</protein>
<proteinExistence type="predicted"/>